<protein>
    <recommendedName>
        <fullName evidence="1">DUF6745 domain-containing protein</fullName>
    </recommendedName>
</protein>
<dbReference type="InterPro" id="IPR046633">
    <property type="entry name" value="DUF6745"/>
</dbReference>
<dbReference type="AlphaFoldDB" id="A0AAV3XAT3"/>
<name>A0AAV3XAT3_9CYAN</name>
<dbReference type="Proteomes" id="UP001050975">
    <property type="component" value="Unassembled WGS sequence"/>
</dbReference>
<evidence type="ECO:0000313" key="3">
    <source>
        <dbReference type="Proteomes" id="UP001050975"/>
    </source>
</evidence>
<dbReference type="Pfam" id="PF20530">
    <property type="entry name" value="DUF6745"/>
    <property type="match status" value="1"/>
</dbReference>
<comment type="caution">
    <text evidence="2">The sequence shown here is derived from an EMBL/GenBank/DDBJ whole genome shotgun (WGS) entry which is preliminary data.</text>
</comment>
<organism evidence="2 3">
    <name type="scientific">Microseira wollei NIES-4236</name>
    <dbReference type="NCBI Taxonomy" id="2530354"/>
    <lineage>
        <taxon>Bacteria</taxon>
        <taxon>Bacillati</taxon>
        <taxon>Cyanobacteriota</taxon>
        <taxon>Cyanophyceae</taxon>
        <taxon>Oscillatoriophycideae</taxon>
        <taxon>Aerosakkonematales</taxon>
        <taxon>Aerosakkonemataceae</taxon>
        <taxon>Microseira</taxon>
    </lineage>
</organism>
<accession>A0AAV3XAT3</accession>
<reference evidence="2" key="1">
    <citation type="submission" date="2019-10" db="EMBL/GenBank/DDBJ databases">
        <title>Draft genome sequece of Microseira wollei NIES-4236.</title>
        <authorList>
            <person name="Yamaguchi H."/>
            <person name="Suzuki S."/>
            <person name="Kawachi M."/>
        </authorList>
    </citation>
    <scope>NUCLEOTIDE SEQUENCE</scope>
    <source>
        <strain evidence="2">NIES-4236</strain>
    </source>
</reference>
<gene>
    <name evidence="2" type="ORF">MiSe_32190</name>
</gene>
<keyword evidence="3" id="KW-1185">Reference proteome</keyword>
<evidence type="ECO:0000313" key="2">
    <source>
        <dbReference type="EMBL" id="GET38461.1"/>
    </source>
</evidence>
<evidence type="ECO:0000259" key="1">
    <source>
        <dbReference type="Pfam" id="PF20530"/>
    </source>
</evidence>
<dbReference type="EMBL" id="BLAY01000045">
    <property type="protein sequence ID" value="GET38461.1"/>
    <property type="molecule type" value="Genomic_DNA"/>
</dbReference>
<proteinExistence type="predicted"/>
<feature type="domain" description="DUF6745" evidence="1">
    <location>
        <begin position="2"/>
        <end position="129"/>
    </location>
</feature>
<sequence length="146" mass="17095">MLAKECGWIFPYENTCLVCDRPIKLSFDSEHRLHAEADLAIQFADGFSMYANHGQGVWLPKKYGKLHPKQWQAQWLLEEKNAEVRRVLIQGIGDERICQELQAIELDNWQEYTLLKINADVDEEQMYLTQVASYLFRSQDRLMANS</sequence>